<keyword evidence="2 10" id="KW-0808">Transferase</keyword>
<dbReference type="InterPro" id="IPR004506">
    <property type="entry name" value="MnmA-like"/>
</dbReference>
<comment type="similarity">
    <text evidence="10">Belongs to the MnmA/TRMU family.</text>
</comment>
<dbReference type="Gene3D" id="2.40.30.10">
    <property type="entry name" value="Translation factors"/>
    <property type="match status" value="1"/>
</dbReference>
<dbReference type="GO" id="GO:0103016">
    <property type="term" value="F:tRNA-uridine 2-sulfurtransferase activity"/>
    <property type="evidence" value="ECO:0007669"/>
    <property type="project" value="UniProtKB-EC"/>
</dbReference>
<dbReference type="Pfam" id="PF03054">
    <property type="entry name" value="tRNA_Me_trans"/>
    <property type="match status" value="1"/>
</dbReference>
<sequence>MSGGVDSSVACALLVDRGFDVVGFTMKLLANPPSYLDPAARPCCTLEMTEDAKKICYLLGIPHYTINLVDEFEEEVIHPFIEEYVRGRTPNPCLWCNSKMKFGHLLKKAREIGAQYLATGHYVRSGRFTPEGEFVENYDAYEDPRESRTLLLRGKDRFKDQSYALYDLNQDMLSCSMFPLGRLTKKRVRELAREKGLVTAEKPESQEICFVTAGNYRTFLEERGVKLEPGFIRDTSGRILGRHHGIPFYTVGQRKGLGISAPEPLYVVAIDPEANEIIVGRREEAYSVGAYVENLNLIARSSLGDPVRGTCMVRYRGKEVPATMMEDEAGKETGVSSRALVKFDEPQFAVTPGQALVFYQGEVVFGGGIISRPARP</sequence>
<comment type="catalytic activity">
    <reaction evidence="8 10">
        <text>S-sulfanyl-L-cysteinyl-[protein] + uridine(34) in tRNA + AH2 + ATP = 2-thiouridine(34) in tRNA + L-cysteinyl-[protein] + A + AMP + diphosphate + H(+)</text>
        <dbReference type="Rhea" id="RHEA:47032"/>
        <dbReference type="Rhea" id="RHEA-COMP:10131"/>
        <dbReference type="Rhea" id="RHEA-COMP:11726"/>
        <dbReference type="Rhea" id="RHEA-COMP:11727"/>
        <dbReference type="Rhea" id="RHEA-COMP:11728"/>
        <dbReference type="ChEBI" id="CHEBI:13193"/>
        <dbReference type="ChEBI" id="CHEBI:15378"/>
        <dbReference type="ChEBI" id="CHEBI:17499"/>
        <dbReference type="ChEBI" id="CHEBI:29950"/>
        <dbReference type="ChEBI" id="CHEBI:30616"/>
        <dbReference type="ChEBI" id="CHEBI:33019"/>
        <dbReference type="ChEBI" id="CHEBI:61963"/>
        <dbReference type="ChEBI" id="CHEBI:65315"/>
        <dbReference type="ChEBI" id="CHEBI:87170"/>
        <dbReference type="ChEBI" id="CHEBI:456215"/>
        <dbReference type="EC" id="2.8.1.13"/>
    </reaction>
</comment>
<comment type="caution">
    <text evidence="10">Lacks conserved residue(s) required for the propagation of feature annotation.</text>
</comment>
<dbReference type="EMBL" id="CP062796">
    <property type="protein sequence ID" value="QUL99670.1"/>
    <property type="molecule type" value="Genomic_DNA"/>
</dbReference>
<dbReference type="GO" id="GO:0005524">
    <property type="term" value="F:ATP binding"/>
    <property type="evidence" value="ECO:0007669"/>
    <property type="project" value="UniProtKB-KW"/>
</dbReference>
<dbReference type="InterPro" id="IPR014729">
    <property type="entry name" value="Rossmann-like_a/b/a_fold"/>
</dbReference>
<feature type="site" description="Interaction with tRNA" evidence="10">
    <location>
        <position position="354"/>
    </location>
</feature>
<feature type="domain" description="tRNA-specific 2-thiouridylase MnmA-like central" evidence="12">
    <location>
        <begin position="218"/>
        <end position="281"/>
    </location>
</feature>
<dbReference type="InterPro" id="IPR023382">
    <property type="entry name" value="MnmA-like_central_sf"/>
</dbReference>
<feature type="region of interest" description="Interaction with tRNA" evidence="10">
    <location>
        <begin position="314"/>
        <end position="315"/>
    </location>
</feature>
<keyword evidence="3 10" id="KW-0819">tRNA processing</keyword>
<feature type="region of interest" description="Interaction with tRNA" evidence="10">
    <location>
        <begin position="159"/>
        <end position="161"/>
    </location>
</feature>
<dbReference type="FunFam" id="2.30.30.280:FF:000001">
    <property type="entry name" value="tRNA-specific 2-thiouridylase MnmA"/>
    <property type="match status" value="1"/>
</dbReference>
<feature type="active site" description="Cysteine persulfide intermediate" evidence="10">
    <location>
        <position position="209"/>
    </location>
</feature>
<gene>
    <name evidence="10 13" type="primary">mnmA</name>
    <name evidence="13" type="ORF">IMF26_08710</name>
</gene>
<dbReference type="Pfam" id="PF20259">
    <property type="entry name" value="tRNA_Me_trans_M"/>
    <property type="match status" value="1"/>
</dbReference>
<dbReference type="GO" id="GO:0002143">
    <property type="term" value="P:tRNA wobble position uridine thiolation"/>
    <property type="evidence" value="ECO:0007669"/>
    <property type="project" value="TreeGrafter"/>
</dbReference>
<reference evidence="13" key="1">
    <citation type="submission" date="2020-10" db="EMBL/GenBank/DDBJ databases">
        <authorList>
            <person name="Kadnikov V."/>
            <person name="Beletsky A.V."/>
            <person name="Mardanov A.V."/>
            <person name="Karnachuk O.V."/>
            <person name="Ravin N.V."/>
        </authorList>
    </citation>
    <scope>NUCLEOTIDE SEQUENCE</scope>
    <source>
        <strain evidence="13">Bu02</strain>
    </source>
</reference>
<dbReference type="KEGG" id="fcz:IMF26_08710"/>
<keyword evidence="4 10" id="KW-0547">Nucleotide-binding</keyword>
<dbReference type="GO" id="GO:0000049">
    <property type="term" value="F:tRNA binding"/>
    <property type="evidence" value="ECO:0007669"/>
    <property type="project" value="UniProtKB-KW"/>
</dbReference>
<evidence type="ECO:0000256" key="2">
    <source>
        <dbReference type="ARBA" id="ARBA00022679"/>
    </source>
</evidence>
<proteinExistence type="inferred from homology"/>
<dbReference type="Gene3D" id="2.30.30.280">
    <property type="entry name" value="Adenine nucleotide alpha hydrolases-like domains"/>
    <property type="match status" value="1"/>
</dbReference>
<dbReference type="SUPFAM" id="SSF52402">
    <property type="entry name" value="Adenine nucleotide alpha hydrolases-like"/>
    <property type="match status" value="1"/>
</dbReference>
<dbReference type="CDD" id="cd01998">
    <property type="entry name" value="MnmA_TRMU-like"/>
    <property type="match status" value="1"/>
</dbReference>
<dbReference type="InterPro" id="IPR046884">
    <property type="entry name" value="MnmA-like_central"/>
</dbReference>
<evidence type="ECO:0000256" key="10">
    <source>
        <dbReference type="HAMAP-Rule" id="MF_00144"/>
    </source>
</evidence>
<dbReference type="Gene3D" id="3.40.50.620">
    <property type="entry name" value="HUPs"/>
    <property type="match status" value="1"/>
</dbReference>
<keyword evidence="10" id="KW-0963">Cytoplasm</keyword>
<evidence type="ECO:0000256" key="8">
    <source>
        <dbReference type="ARBA" id="ARBA00051542"/>
    </source>
</evidence>
<feature type="binding site" evidence="10">
    <location>
        <position position="26"/>
    </location>
    <ligand>
        <name>ATP</name>
        <dbReference type="ChEBI" id="CHEBI:30616"/>
    </ligand>
</feature>
<comment type="function">
    <text evidence="9 10">Catalyzes the 2-thiolation of uridine at the wobble position (U34) of tRNA, leading to the formation of s(2)U34.</text>
</comment>
<dbReference type="NCBIfam" id="NF001138">
    <property type="entry name" value="PRK00143.1"/>
    <property type="match status" value="1"/>
</dbReference>
<protein>
    <recommendedName>
        <fullName evidence="10">tRNA-specific 2-thiouridylase MnmA</fullName>
        <ecNumber evidence="10">2.8.1.13</ecNumber>
    </recommendedName>
</protein>
<dbReference type="PANTHER" id="PTHR11933">
    <property type="entry name" value="TRNA 5-METHYLAMINOMETHYL-2-THIOURIDYLATE -METHYLTRANSFERASE"/>
    <property type="match status" value="1"/>
</dbReference>
<evidence type="ECO:0000259" key="11">
    <source>
        <dbReference type="Pfam" id="PF20258"/>
    </source>
</evidence>
<evidence type="ECO:0000256" key="3">
    <source>
        <dbReference type="ARBA" id="ARBA00022694"/>
    </source>
</evidence>
<evidence type="ECO:0000259" key="12">
    <source>
        <dbReference type="Pfam" id="PF20259"/>
    </source>
</evidence>
<evidence type="ECO:0000256" key="1">
    <source>
        <dbReference type="ARBA" id="ARBA00022555"/>
    </source>
</evidence>
<comment type="subcellular location">
    <subcellularLocation>
        <location evidence="10">Cytoplasm</location>
    </subcellularLocation>
</comment>
<evidence type="ECO:0000256" key="4">
    <source>
        <dbReference type="ARBA" id="ARBA00022741"/>
    </source>
</evidence>
<dbReference type="NCBIfam" id="TIGR00420">
    <property type="entry name" value="trmU"/>
    <property type="match status" value="1"/>
</dbReference>
<name>A0AAT9LF87_9FIRM</name>
<dbReference type="InterPro" id="IPR046885">
    <property type="entry name" value="MnmA-like_C"/>
</dbReference>
<evidence type="ECO:0000256" key="6">
    <source>
        <dbReference type="ARBA" id="ARBA00022884"/>
    </source>
</evidence>
<accession>A0AAT9LF87</accession>
<evidence type="ECO:0000256" key="9">
    <source>
        <dbReference type="ARBA" id="ARBA00056575"/>
    </source>
</evidence>
<reference evidence="13" key="2">
    <citation type="journal article" date="2023" name="Biology">
        <title>Prokaryotic Life Associated with Coal-Fire Gas Vents Revealed by Metagenomics.</title>
        <authorList>
            <person name="Kadnikov V.V."/>
            <person name="Mardanov A.V."/>
            <person name="Beletsky A.V."/>
            <person name="Karnachuk O.V."/>
            <person name="Ravin N.V."/>
        </authorList>
    </citation>
    <scope>NUCLEOTIDE SEQUENCE</scope>
    <source>
        <strain evidence="13">Bu02</strain>
    </source>
</reference>
<keyword evidence="5 10" id="KW-0067">ATP-binding</keyword>
<feature type="domain" description="tRNA-specific 2-thiouridylase MnmA-like C-terminal" evidence="11">
    <location>
        <begin position="291"/>
        <end position="370"/>
    </location>
</feature>
<evidence type="ECO:0000313" key="13">
    <source>
        <dbReference type="EMBL" id="QUL99670.1"/>
    </source>
</evidence>
<dbReference type="AlphaFoldDB" id="A0AAT9LF87"/>
<dbReference type="GO" id="GO:0005737">
    <property type="term" value="C:cytoplasm"/>
    <property type="evidence" value="ECO:0007669"/>
    <property type="project" value="UniProtKB-SubCell"/>
</dbReference>
<keyword evidence="6 10" id="KW-0694">RNA-binding</keyword>
<dbReference type="PANTHER" id="PTHR11933:SF5">
    <property type="entry name" value="MITOCHONDRIAL TRNA-SPECIFIC 2-THIOURIDYLASE 1"/>
    <property type="match status" value="1"/>
</dbReference>
<evidence type="ECO:0000256" key="5">
    <source>
        <dbReference type="ARBA" id="ARBA00022840"/>
    </source>
</evidence>
<feature type="active site" description="Nucleophile" evidence="10">
    <location>
        <position position="96"/>
    </location>
</feature>
<feature type="binding site" evidence="10">
    <location>
        <position position="120"/>
    </location>
    <ligand>
        <name>ATP</name>
        <dbReference type="ChEBI" id="CHEBI:30616"/>
    </ligand>
</feature>
<keyword evidence="7" id="KW-1015">Disulfide bond</keyword>
<keyword evidence="1 10" id="KW-0820">tRNA-binding</keyword>
<dbReference type="EC" id="2.8.1.13" evidence="10"/>
<evidence type="ECO:0000256" key="7">
    <source>
        <dbReference type="ARBA" id="ARBA00023157"/>
    </source>
</evidence>
<dbReference type="HAMAP" id="MF_00144">
    <property type="entry name" value="tRNA_thiouridyl_MnmA"/>
    <property type="match status" value="1"/>
</dbReference>
<feature type="site" description="Interaction with tRNA" evidence="10">
    <location>
        <position position="121"/>
    </location>
</feature>
<dbReference type="Pfam" id="PF20258">
    <property type="entry name" value="tRNA_Me_trans_C"/>
    <property type="match status" value="1"/>
</dbReference>
<organism evidence="13">
    <name type="scientific">Candidatus Fermentithermobacillus carboniphilus</name>
    <dbReference type="NCBI Taxonomy" id="3085328"/>
    <lineage>
        <taxon>Bacteria</taxon>
        <taxon>Bacillati</taxon>
        <taxon>Bacillota</taxon>
        <taxon>Candidatus Fermentithermobacillia</taxon>
        <taxon>Candidatus Fermentithermobacillales</taxon>
        <taxon>Candidatus Fermentithermobacillaceae</taxon>
        <taxon>Candidatus Fermentithermobacillus</taxon>
    </lineage>
</organism>